<proteinExistence type="predicted"/>
<dbReference type="AlphaFoldDB" id="A0A1J5PRV0"/>
<gene>
    <name evidence="1" type="ORF">GALL_441420</name>
</gene>
<dbReference type="EMBL" id="MLJW01002589">
    <property type="protein sequence ID" value="OIQ74209.1"/>
    <property type="molecule type" value="Genomic_DNA"/>
</dbReference>
<evidence type="ECO:0000313" key="1">
    <source>
        <dbReference type="EMBL" id="OIQ74209.1"/>
    </source>
</evidence>
<sequence length="60" mass="6707">MRMVLTENELALSRKLQEQLDGATFEEVQHAMAHARCVILLQRSAEANALTFHPTDADSP</sequence>
<comment type="caution">
    <text evidence="1">The sequence shown here is derived from an EMBL/GenBank/DDBJ whole genome shotgun (WGS) entry which is preliminary data.</text>
</comment>
<name>A0A1J5PRV0_9ZZZZ</name>
<accession>A0A1J5PRV0</accession>
<reference evidence="1" key="1">
    <citation type="submission" date="2016-10" db="EMBL/GenBank/DDBJ databases">
        <title>Sequence of Gallionella enrichment culture.</title>
        <authorList>
            <person name="Poehlein A."/>
            <person name="Muehling M."/>
            <person name="Daniel R."/>
        </authorList>
    </citation>
    <scope>NUCLEOTIDE SEQUENCE</scope>
</reference>
<organism evidence="1">
    <name type="scientific">mine drainage metagenome</name>
    <dbReference type="NCBI Taxonomy" id="410659"/>
    <lineage>
        <taxon>unclassified sequences</taxon>
        <taxon>metagenomes</taxon>
        <taxon>ecological metagenomes</taxon>
    </lineage>
</organism>
<protein>
    <submittedName>
        <fullName evidence="1">Uncharacterized protein</fullName>
    </submittedName>
</protein>